<organism evidence="2 3">
    <name type="scientific">Popillia japonica</name>
    <name type="common">Japanese beetle</name>
    <dbReference type="NCBI Taxonomy" id="7064"/>
    <lineage>
        <taxon>Eukaryota</taxon>
        <taxon>Metazoa</taxon>
        <taxon>Ecdysozoa</taxon>
        <taxon>Arthropoda</taxon>
        <taxon>Hexapoda</taxon>
        <taxon>Insecta</taxon>
        <taxon>Pterygota</taxon>
        <taxon>Neoptera</taxon>
        <taxon>Endopterygota</taxon>
        <taxon>Coleoptera</taxon>
        <taxon>Polyphaga</taxon>
        <taxon>Scarabaeiformia</taxon>
        <taxon>Scarabaeidae</taxon>
        <taxon>Rutelinae</taxon>
        <taxon>Popillia</taxon>
    </lineage>
</organism>
<dbReference type="AlphaFoldDB" id="A0AAW1L1J6"/>
<name>A0AAW1L1J6_POPJA</name>
<evidence type="ECO:0000256" key="1">
    <source>
        <dbReference type="SAM" id="MobiDB-lite"/>
    </source>
</evidence>
<keyword evidence="3" id="KW-1185">Reference proteome</keyword>
<accession>A0AAW1L1J6</accession>
<evidence type="ECO:0000313" key="3">
    <source>
        <dbReference type="Proteomes" id="UP001458880"/>
    </source>
</evidence>
<feature type="region of interest" description="Disordered" evidence="1">
    <location>
        <begin position="48"/>
        <end position="80"/>
    </location>
</feature>
<gene>
    <name evidence="2" type="ORF">QE152_g17967</name>
</gene>
<dbReference type="Proteomes" id="UP001458880">
    <property type="component" value="Unassembled WGS sequence"/>
</dbReference>
<feature type="compositionally biased region" description="Basic and acidic residues" evidence="1">
    <location>
        <begin position="61"/>
        <end position="74"/>
    </location>
</feature>
<evidence type="ECO:0000313" key="2">
    <source>
        <dbReference type="EMBL" id="KAK9728449.1"/>
    </source>
</evidence>
<reference evidence="2 3" key="1">
    <citation type="journal article" date="2024" name="BMC Genomics">
        <title>De novo assembly and annotation of Popillia japonica's genome with initial clues to its potential as an invasive pest.</title>
        <authorList>
            <person name="Cucini C."/>
            <person name="Boschi S."/>
            <person name="Funari R."/>
            <person name="Cardaioli E."/>
            <person name="Iannotti N."/>
            <person name="Marturano G."/>
            <person name="Paoli F."/>
            <person name="Bruttini M."/>
            <person name="Carapelli A."/>
            <person name="Frati F."/>
            <person name="Nardi F."/>
        </authorList>
    </citation>
    <scope>NUCLEOTIDE SEQUENCE [LARGE SCALE GENOMIC DNA]</scope>
    <source>
        <strain evidence="2">DMR45628</strain>
    </source>
</reference>
<proteinExistence type="predicted"/>
<dbReference type="EMBL" id="JASPKY010000170">
    <property type="protein sequence ID" value="KAK9728449.1"/>
    <property type="molecule type" value="Genomic_DNA"/>
</dbReference>
<comment type="caution">
    <text evidence="2">The sequence shown here is derived from an EMBL/GenBank/DDBJ whole genome shotgun (WGS) entry which is preliminary data.</text>
</comment>
<sequence length="80" mass="9120">MDPAVPSHVIHLERRAKQKEFRVLSDIRIRDGSIDFLSDIRIRDGSIDLGRTPAQSTLPAEEYRDNSKKQDDINSKSVTN</sequence>
<protein>
    <submittedName>
        <fullName evidence="2">Uncharacterized protein</fullName>
    </submittedName>
</protein>